<gene>
    <name evidence="3" type="ORF">OQI_34695</name>
</gene>
<comment type="caution">
    <text evidence="3">The sequence shown here is derived from an EMBL/GenBank/DDBJ whole genome shotgun (WGS) entry which is preliminary data.</text>
</comment>
<evidence type="ECO:0000313" key="3">
    <source>
        <dbReference type="EMBL" id="OSZ56131.1"/>
    </source>
</evidence>
<name>A0ABX3Y927_9ACTN</name>
<dbReference type="SUPFAM" id="SSF53474">
    <property type="entry name" value="alpha/beta-Hydrolases"/>
    <property type="match status" value="1"/>
</dbReference>
<dbReference type="InterPro" id="IPR050300">
    <property type="entry name" value="GDXG_lipolytic_enzyme"/>
</dbReference>
<dbReference type="Pfam" id="PF20434">
    <property type="entry name" value="BD-FAE"/>
    <property type="match status" value="1"/>
</dbReference>
<dbReference type="InterPro" id="IPR049492">
    <property type="entry name" value="BD-FAE-like_dom"/>
</dbReference>
<evidence type="ECO:0000256" key="1">
    <source>
        <dbReference type="ARBA" id="ARBA00022801"/>
    </source>
</evidence>
<feature type="non-terminal residue" evidence="3">
    <location>
        <position position="319"/>
    </location>
</feature>
<protein>
    <recommendedName>
        <fullName evidence="2">BD-FAE-like domain-containing protein</fullName>
    </recommendedName>
</protein>
<feature type="domain" description="BD-FAE-like" evidence="2">
    <location>
        <begin position="53"/>
        <end position="261"/>
    </location>
</feature>
<dbReference type="PANTHER" id="PTHR48081:SF13">
    <property type="entry name" value="ALPHA_BETA HYDROLASE"/>
    <property type="match status" value="1"/>
</dbReference>
<sequence>MADPAPAFPLDLLAPPDPARLPLPPAAHPDAGVRLLRGAVYAVPEGSRPLEADLWLPAEPSGPLPVVVFVHGGAWRTGLRDDPGPRYRHWSPGPFTRLVRAGFAVVCPDYRLSGEAPFPAPLDDLHSVLAWLHTRSAELGLDTGRTVLWGESAGGHLAALTALTAPAGPRTATVRGCAVWYAPSDLTRLAEDHPAGAHDPADASSFEALLIGAALTAAPERARAASPVSRVTATAPPFLVQHGTADTIVPFAQGERLVRALREAGGRAEFRPVEGGGHLWVGLSDEEVENCFSATLDFASRAAGGLIPASAVLSRPRGA</sequence>
<dbReference type="Gene3D" id="3.40.50.1820">
    <property type="entry name" value="alpha/beta hydrolase"/>
    <property type="match status" value="1"/>
</dbReference>
<accession>A0ABX3Y927</accession>
<dbReference type="PANTHER" id="PTHR48081">
    <property type="entry name" value="AB HYDROLASE SUPERFAMILY PROTEIN C4A8.06C"/>
    <property type="match status" value="1"/>
</dbReference>
<proteinExistence type="predicted"/>
<dbReference type="InterPro" id="IPR029058">
    <property type="entry name" value="AB_hydrolase_fold"/>
</dbReference>
<evidence type="ECO:0000259" key="2">
    <source>
        <dbReference type="Pfam" id="PF20434"/>
    </source>
</evidence>
<dbReference type="Proteomes" id="UP000194266">
    <property type="component" value="Unassembled WGS sequence"/>
</dbReference>
<keyword evidence="1" id="KW-0378">Hydrolase</keyword>
<keyword evidence="4" id="KW-1185">Reference proteome</keyword>
<dbReference type="RefSeq" id="WP_086173130.1">
    <property type="nucleotide sequence ID" value="NZ_MRYD01000343.1"/>
</dbReference>
<reference evidence="3 4" key="1">
    <citation type="submission" date="2016-12" db="EMBL/GenBank/DDBJ databases">
        <title>Genome Mining:The Detection of Biosynthetic Gene Clusters to Aid in the Expression of Curamycin A produced by Streptomyces sp. strain CZA14.</title>
        <authorList>
            <person name="Durrell K.A."/>
            <person name="Kirby B.M."/>
            <person name="Khan W."/>
            <person name="Mthethwa T."/>
            <person name="Le Roes-Hill M."/>
        </authorList>
    </citation>
    <scope>NUCLEOTIDE SEQUENCE [LARGE SCALE GENOMIC DNA]</scope>
    <source>
        <strain evidence="3 4">CZA14</strain>
    </source>
</reference>
<organism evidence="3 4">
    <name type="scientific">Streptomyces pharetrae CZA14</name>
    <dbReference type="NCBI Taxonomy" id="1144883"/>
    <lineage>
        <taxon>Bacteria</taxon>
        <taxon>Bacillati</taxon>
        <taxon>Actinomycetota</taxon>
        <taxon>Actinomycetes</taxon>
        <taxon>Kitasatosporales</taxon>
        <taxon>Streptomycetaceae</taxon>
        <taxon>Streptomyces</taxon>
    </lineage>
</organism>
<dbReference type="EMBL" id="MRYD01000343">
    <property type="protein sequence ID" value="OSZ56131.1"/>
    <property type="molecule type" value="Genomic_DNA"/>
</dbReference>
<evidence type="ECO:0000313" key="4">
    <source>
        <dbReference type="Proteomes" id="UP000194266"/>
    </source>
</evidence>